<evidence type="ECO:0000256" key="12">
    <source>
        <dbReference type="RuleBase" id="RU003661"/>
    </source>
</evidence>
<evidence type="ECO:0000256" key="3">
    <source>
        <dbReference type="ARBA" id="ARBA00011291"/>
    </source>
</evidence>
<dbReference type="GO" id="GO:0015986">
    <property type="term" value="P:proton motive force-driven ATP synthesis"/>
    <property type="evidence" value="ECO:0007669"/>
    <property type="project" value="InterPro"/>
</dbReference>
<keyword evidence="7 12" id="KW-0375">Hydrogen ion transport</keyword>
<evidence type="ECO:0000256" key="7">
    <source>
        <dbReference type="ARBA" id="ARBA00022781"/>
    </source>
</evidence>
<proteinExistence type="inferred from homology"/>
<comment type="subunit">
    <text evidence="3">F-type ATPases have 2 components, CF(1) - the catalytic core - and CF(0) - the membrane proton channel.</text>
</comment>
<evidence type="ECO:0000256" key="11">
    <source>
        <dbReference type="ARBA" id="ARBA00023136"/>
    </source>
</evidence>
<evidence type="ECO:0000313" key="14">
    <source>
        <dbReference type="EMBL" id="AND97082.1"/>
    </source>
</evidence>
<dbReference type="GO" id="GO:0015078">
    <property type="term" value="F:proton transmembrane transporter activity"/>
    <property type="evidence" value="ECO:0007669"/>
    <property type="project" value="InterPro"/>
</dbReference>
<reference evidence="14" key="1">
    <citation type="submission" date="2016-03" db="EMBL/GenBank/DDBJ databases">
        <title>Comparative mitogenomic analyses of three North American stygobiont amphipods (Crustacea: Amphipoda: Crangonyctidae).</title>
        <authorList>
            <person name="Aunins A.W."/>
            <person name="King T.L."/>
            <person name="Nelms D."/>
            <person name="Hobson C."/>
        </authorList>
    </citation>
    <scope>NUCLEOTIDE SEQUENCE</scope>
</reference>
<dbReference type="GO" id="GO:0045259">
    <property type="term" value="C:proton-transporting ATP synthase complex"/>
    <property type="evidence" value="ECO:0007669"/>
    <property type="project" value="UniProtKB-KW"/>
</dbReference>
<dbReference type="InterPro" id="IPR001421">
    <property type="entry name" value="ATP8_metazoa"/>
</dbReference>
<keyword evidence="6 12" id="KW-0812">Transmembrane</keyword>
<dbReference type="GeneID" id="27922896"/>
<name>A0A172QHB7_9CRUS</name>
<dbReference type="GO" id="GO:0031966">
    <property type="term" value="C:mitochondrial membrane"/>
    <property type="evidence" value="ECO:0007669"/>
    <property type="project" value="UniProtKB-SubCell"/>
</dbReference>
<evidence type="ECO:0000256" key="5">
    <source>
        <dbReference type="ARBA" id="ARBA00022547"/>
    </source>
</evidence>
<evidence type="ECO:0000256" key="10">
    <source>
        <dbReference type="ARBA" id="ARBA00023128"/>
    </source>
</evidence>
<gene>
    <name evidence="14" type="primary">atp8</name>
</gene>
<evidence type="ECO:0000256" key="4">
    <source>
        <dbReference type="ARBA" id="ARBA00022448"/>
    </source>
</evidence>
<geneLocation type="mitochondrion" evidence="14"/>
<evidence type="ECO:0000256" key="1">
    <source>
        <dbReference type="ARBA" id="ARBA00004304"/>
    </source>
</evidence>
<evidence type="ECO:0000256" key="8">
    <source>
        <dbReference type="ARBA" id="ARBA00022989"/>
    </source>
</evidence>
<keyword evidence="10 12" id="KW-0496">Mitochondrion</keyword>
<keyword evidence="5 12" id="KW-0138">CF(0)</keyword>
<evidence type="ECO:0000256" key="6">
    <source>
        <dbReference type="ARBA" id="ARBA00022692"/>
    </source>
</evidence>
<protein>
    <recommendedName>
        <fullName evidence="12">ATP synthase complex subunit 8</fullName>
    </recommendedName>
</protein>
<keyword evidence="8 13" id="KW-1133">Transmembrane helix</keyword>
<evidence type="ECO:0000256" key="2">
    <source>
        <dbReference type="ARBA" id="ARBA00008892"/>
    </source>
</evidence>
<keyword evidence="11 13" id="KW-0472">Membrane</keyword>
<dbReference type="EMBL" id="KU869711">
    <property type="protein sequence ID" value="AND97082.1"/>
    <property type="molecule type" value="Genomic_DNA"/>
</dbReference>
<feature type="transmembrane region" description="Helical" evidence="13">
    <location>
        <begin position="6"/>
        <end position="26"/>
    </location>
</feature>
<dbReference type="AlphaFoldDB" id="A0A172QHB7"/>
<dbReference type="Pfam" id="PF00895">
    <property type="entry name" value="ATP-synt_8"/>
    <property type="match status" value="1"/>
</dbReference>
<evidence type="ECO:0000256" key="13">
    <source>
        <dbReference type="SAM" id="Phobius"/>
    </source>
</evidence>
<comment type="subcellular location">
    <subcellularLocation>
        <location evidence="1 12">Mitochondrion membrane</location>
        <topology evidence="1 12">Single-pass membrane protein</topology>
    </subcellularLocation>
</comment>
<organism evidence="14">
    <name type="scientific">Stygobromus indentatus</name>
    <dbReference type="NCBI Taxonomy" id="1678292"/>
    <lineage>
        <taxon>Eukaryota</taxon>
        <taxon>Metazoa</taxon>
        <taxon>Ecdysozoa</taxon>
        <taxon>Arthropoda</taxon>
        <taxon>Crustacea</taxon>
        <taxon>Multicrustacea</taxon>
        <taxon>Malacostraca</taxon>
        <taxon>Eumalacostraca</taxon>
        <taxon>Peracarida</taxon>
        <taxon>Amphipoda</taxon>
        <taxon>Senticaudata</taxon>
        <taxon>Gammarida</taxon>
        <taxon>Crangonyctidira</taxon>
        <taxon>Crangonyctoidea</taxon>
        <taxon>Crangonyctidae</taxon>
        <taxon>Stygobromus</taxon>
    </lineage>
</organism>
<accession>A0A172QHB7</accession>
<keyword evidence="9 12" id="KW-0406">Ion transport</keyword>
<keyword evidence="4 12" id="KW-0813">Transport</keyword>
<dbReference type="RefSeq" id="YP_009255674.1">
    <property type="nucleotide sequence ID" value="NC_030261.1"/>
</dbReference>
<sequence length="58" mass="6921">MPQMAPIMWLSIFSIILMIILSIQMYNHFMINKITKSPLLTLSNEYNNKSLLNLWPFY</sequence>
<dbReference type="CTD" id="4509"/>
<evidence type="ECO:0000256" key="9">
    <source>
        <dbReference type="ARBA" id="ARBA00023065"/>
    </source>
</evidence>
<comment type="similarity">
    <text evidence="2 12">Belongs to the ATPase protein 8 family.</text>
</comment>